<keyword evidence="6" id="KW-0408">Iron</keyword>
<comment type="caution">
    <text evidence="16">The sequence shown here is derived from an EMBL/GenBank/DDBJ whole genome shotgun (WGS) entry which is preliminary data.</text>
</comment>
<dbReference type="GO" id="GO:0006826">
    <property type="term" value="P:iron ion transport"/>
    <property type="evidence" value="ECO:0007669"/>
    <property type="project" value="UniProtKB-KW"/>
</dbReference>
<evidence type="ECO:0000256" key="4">
    <source>
        <dbReference type="ARBA" id="ARBA00022496"/>
    </source>
</evidence>
<dbReference type="InterPro" id="IPR036942">
    <property type="entry name" value="Beta-barrel_TonB_sf"/>
</dbReference>
<evidence type="ECO:0000256" key="1">
    <source>
        <dbReference type="ARBA" id="ARBA00004571"/>
    </source>
</evidence>
<keyword evidence="17" id="KW-1185">Reference proteome</keyword>
<evidence type="ECO:0000259" key="14">
    <source>
        <dbReference type="Pfam" id="PF00593"/>
    </source>
</evidence>
<keyword evidence="10 11" id="KW-0998">Cell outer membrane</keyword>
<dbReference type="RefSeq" id="WP_124027395.1">
    <property type="nucleotide sequence ID" value="NZ_JBHRSN010000015.1"/>
</dbReference>
<evidence type="ECO:0000256" key="13">
    <source>
        <dbReference type="SAM" id="SignalP"/>
    </source>
</evidence>
<reference evidence="16 17" key="1">
    <citation type="submission" date="2018-11" db="EMBL/GenBank/DDBJ databases">
        <authorList>
            <person name="Ye M.-Q."/>
            <person name="Du Z.-J."/>
        </authorList>
    </citation>
    <scope>NUCLEOTIDE SEQUENCE [LARGE SCALE GENOMIC DNA]</scope>
    <source>
        <strain evidence="16 17">U0105</strain>
    </source>
</reference>
<keyword evidence="9 11" id="KW-0472">Membrane</keyword>
<dbReference type="PROSITE" id="PS52016">
    <property type="entry name" value="TONB_DEPENDENT_REC_3"/>
    <property type="match status" value="1"/>
</dbReference>
<keyword evidence="3 11" id="KW-1134">Transmembrane beta strand</keyword>
<evidence type="ECO:0000256" key="5">
    <source>
        <dbReference type="ARBA" id="ARBA00022692"/>
    </source>
</evidence>
<feature type="domain" description="TonB-dependent receptor-like beta-barrel" evidence="14">
    <location>
        <begin position="267"/>
        <end position="717"/>
    </location>
</feature>
<protein>
    <submittedName>
        <fullName evidence="16">TonB-dependent receptor</fullName>
    </submittedName>
</protein>
<evidence type="ECO:0000256" key="11">
    <source>
        <dbReference type="PROSITE-ProRule" id="PRU01360"/>
    </source>
</evidence>
<evidence type="ECO:0000256" key="9">
    <source>
        <dbReference type="ARBA" id="ARBA00023136"/>
    </source>
</evidence>
<sequence length="750" mass="83596">MINRKKTTLAVSIASAMLLNQAVAQEEQQQDSDGGLELITVTAQKRVQTIKDVPATVVALPPENINDLLGAGENIRALAGRVPGLQIESSNGRQSPRFYIRGLGNTDFDVNASQPVSMVLDEVALENVVLRSVPLFDIGRVEVINGPQGTLFGRNTPAGIVKIDTQAPEFGVDTGYIRGGFGSRETAFVEGAYNTEINENWATRASLKYQERQPWVNNPVRGTEVGGYEELAFRLQFLYEGDDTSALLKLHGFDQDGDMPQIFYGNALEKGKEGLREGFDPETVYHNQPSGFNMEHIGVSLKVEHDFDALNFVSVTGYDSVESFSFADIDGAQPVGSNDCTFDRFVAQELGCFLFDNGSGDGLSDHYQFTQEFRVFNQIDQLFYQAGLYYFVEDYTVDNNVLDADGATLEFYQVDQKTTSYSVFGQIEYQHTDKLTTTYGLRYTDDDKELVINRVTAGDPLEYYSKGDSYLNWDFAVRYELTDDTTTFFRAGNASRGPVTIGRFGFYSEAETETLTSFEVGIKTSLWDDNARLNVTAYQYDIDDQQLTATGGEANTNSLLNADNTTGRGIEMDFETILNDNWRLNFNLGYNKTEIEAEDLKAERCAAQAVTEIAICTNLDPVVETVDGFFGPVTTVRINGNQLPRAPKWIANIILNYEQPFGEGYLYANTDWNYRNASPTTLYESVEFVAEARWLGGLRLGYKTDDGFDVALVGRNITDEIVVDGGVDFLNLTAFINEPRFWGIEMGYKF</sequence>
<dbReference type="OrthoDB" id="127311at2"/>
<accession>A0A3N5YDA1</accession>
<evidence type="ECO:0000256" key="3">
    <source>
        <dbReference type="ARBA" id="ARBA00022452"/>
    </source>
</evidence>
<dbReference type="SUPFAM" id="SSF56935">
    <property type="entry name" value="Porins"/>
    <property type="match status" value="1"/>
</dbReference>
<evidence type="ECO:0000256" key="6">
    <source>
        <dbReference type="ARBA" id="ARBA00023004"/>
    </source>
</evidence>
<organism evidence="16 17">
    <name type="scientific">Alteromonas sediminis</name>
    <dbReference type="NCBI Taxonomy" id="2259342"/>
    <lineage>
        <taxon>Bacteria</taxon>
        <taxon>Pseudomonadati</taxon>
        <taxon>Pseudomonadota</taxon>
        <taxon>Gammaproteobacteria</taxon>
        <taxon>Alteromonadales</taxon>
        <taxon>Alteromonadaceae</taxon>
        <taxon>Alteromonas/Salinimonas group</taxon>
        <taxon>Alteromonas</taxon>
    </lineage>
</organism>
<dbReference type="GO" id="GO:0009279">
    <property type="term" value="C:cell outer membrane"/>
    <property type="evidence" value="ECO:0007669"/>
    <property type="project" value="UniProtKB-SubCell"/>
</dbReference>
<evidence type="ECO:0000313" key="17">
    <source>
        <dbReference type="Proteomes" id="UP000275281"/>
    </source>
</evidence>
<keyword evidence="8 12" id="KW-0798">TonB box</keyword>
<keyword evidence="7" id="KW-0406">Ion transport</keyword>
<dbReference type="PANTHER" id="PTHR32552">
    <property type="entry name" value="FERRICHROME IRON RECEPTOR-RELATED"/>
    <property type="match status" value="1"/>
</dbReference>
<dbReference type="Pfam" id="PF00593">
    <property type="entry name" value="TonB_dep_Rec_b-barrel"/>
    <property type="match status" value="1"/>
</dbReference>
<dbReference type="Proteomes" id="UP000275281">
    <property type="component" value="Unassembled WGS sequence"/>
</dbReference>
<feature type="domain" description="TonB-dependent receptor plug" evidence="15">
    <location>
        <begin position="50"/>
        <end position="160"/>
    </location>
</feature>
<feature type="signal peptide" evidence="13">
    <location>
        <begin position="1"/>
        <end position="24"/>
    </location>
</feature>
<evidence type="ECO:0000256" key="12">
    <source>
        <dbReference type="RuleBase" id="RU003357"/>
    </source>
</evidence>
<keyword evidence="16" id="KW-0675">Receptor</keyword>
<evidence type="ECO:0000256" key="8">
    <source>
        <dbReference type="ARBA" id="ARBA00023077"/>
    </source>
</evidence>
<dbReference type="EMBL" id="RPOK01000002">
    <property type="protein sequence ID" value="RPJ67495.1"/>
    <property type="molecule type" value="Genomic_DNA"/>
</dbReference>
<dbReference type="AlphaFoldDB" id="A0A3N5YDA1"/>
<keyword evidence="2 11" id="KW-0813">Transport</keyword>
<dbReference type="InterPro" id="IPR000531">
    <property type="entry name" value="Beta-barrel_TonB"/>
</dbReference>
<dbReference type="Pfam" id="PF07715">
    <property type="entry name" value="Plug"/>
    <property type="match status" value="1"/>
</dbReference>
<feature type="chain" id="PRO_5018237338" evidence="13">
    <location>
        <begin position="25"/>
        <end position="750"/>
    </location>
</feature>
<evidence type="ECO:0000259" key="15">
    <source>
        <dbReference type="Pfam" id="PF07715"/>
    </source>
</evidence>
<evidence type="ECO:0000256" key="7">
    <source>
        <dbReference type="ARBA" id="ARBA00023065"/>
    </source>
</evidence>
<dbReference type="Gene3D" id="2.40.170.20">
    <property type="entry name" value="TonB-dependent receptor, beta-barrel domain"/>
    <property type="match status" value="1"/>
</dbReference>
<name>A0A3N5YDA1_9ALTE</name>
<evidence type="ECO:0000256" key="10">
    <source>
        <dbReference type="ARBA" id="ARBA00023237"/>
    </source>
</evidence>
<keyword evidence="4" id="KW-0410">Iron transport</keyword>
<comment type="similarity">
    <text evidence="11 12">Belongs to the TonB-dependent receptor family.</text>
</comment>
<dbReference type="PANTHER" id="PTHR32552:SF81">
    <property type="entry name" value="TONB-DEPENDENT OUTER MEMBRANE RECEPTOR"/>
    <property type="match status" value="1"/>
</dbReference>
<dbReference type="InterPro" id="IPR012910">
    <property type="entry name" value="Plug_dom"/>
</dbReference>
<proteinExistence type="inferred from homology"/>
<dbReference type="InterPro" id="IPR039426">
    <property type="entry name" value="TonB-dep_rcpt-like"/>
</dbReference>
<comment type="subcellular location">
    <subcellularLocation>
        <location evidence="1 11">Cell outer membrane</location>
        <topology evidence="1 11">Multi-pass membrane protein</topology>
    </subcellularLocation>
</comment>
<keyword evidence="5 11" id="KW-0812">Transmembrane</keyword>
<gene>
    <name evidence="16" type="ORF">DRW07_08250</name>
</gene>
<keyword evidence="13" id="KW-0732">Signal</keyword>
<evidence type="ECO:0000256" key="2">
    <source>
        <dbReference type="ARBA" id="ARBA00022448"/>
    </source>
</evidence>
<evidence type="ECO:0000313" key="16">
    <source>
        <dbReference type="EMBL" id="RPJ67495.1"/>
    </source>
</evidence>